<dbReference type="EMBL" id="RHRS01000043">
    <property type="protein sequence ID" value="RRW33112.1"/>
    <property type="molecule type" value="Genomic_DNA"/>
</dbReference>
<dbReference type="GO" id="GO:0005524">
    <property type="term" value="F:ATP binding"/>
    <property type="evidence" value="ECO:0007669"/>
    <property type="project" value="UniProtKB-KW"/>
</dbReference>
<evidence type="ECO:0000256" key="4">
    <source>
        <dbReference type="ARBA" id="ARBA00022741"/>
    </source>
</evidence>
<dbReference type="Gene3D" id="3.40.50.300">
    <property type="entry name" value="P-loop containing nucleotide triphosphate hydrolases"/>
    <property type="match status" value="1"/>
</dbReference>
<keyword evidence="5 6" id="KW-0067">ATP-binding</keyword>
<dbReference type="SMART" id="SM00072">
    <property type="entry name" value="GuKc"/>
    <property type="match status" value="1"/>
</dbReference>
<keyword evidence="8" id="KW-0418">Kinase</keyword>
<proteinExistence type="inferred from homology"/>
<keyword evidence="4 6" id="KW-0547">Nucleotide-binding</keyword>
<comment type="caution">
    <text evidence="8">The sequence shown here is derived from an EMBL/GenBank/DDBJ whole genome shotgun (WGS) entry which is preliminary data.</text>
</comment>
<dbReference type="RefSeq" id="WP_125874673.1">
    <property type="nucleotide sequence ID" value="NZ_RHRS01000043.1"/>
</dbReference>
<evidence type="ECO:0000259" key="7">
    <source>
        <dbReference type="SMART" id="SM00072"/>
    </source>
</evidence>
<evidence type="ECO:0000313" key="8">
    <source>
        <dbReference type="EMBL" id="RRW33112.1"/>
    </source>
</evidence>
<dbReference type="PANTHER" id="PTHR23117">
    <property type="entry name" value="GUANYLATE KINASE-RELATED"/>
    <property type="match status" value="1"/>
</dbReference>
<sequence length="215" mass="23371">MQGRLIYLMGPSGSGKDSLLHAARAPLEAHGCRFARRVITRSAESVGEDALGVTPDEFERLQGEGAFALSWHANGLAYGIPREIDDWLSAGQDVLINGSRGHLEVARQRYPQLLAILLQVDEAVLRQRLLARGRETPEQIEQRLARSRSFAPVGGASAATVAATTAGMQEVERSRMPEPKAPPTGKFLAILDNSGPLQQTVNCLLHLLDETRRCA</sequence>
<evidence type="ECO:0000256" key="6">
    <source>
        <dbReference type="HAMAP-Rule" id="MF_00836"/>
    </source>
</evidence>
<feature type="binding site" evidence="6">
    <location>
        <begin position="10"/>
        <end position="17"/>
    </location>
    <ligand>
        <name>ATP</name>
        <dbReference type="ChEBI" id="CHEBI:30616"/>
    </ligand>
</feature>
<dbReference type="InterPro" id="IPR008145">
    <property type="entry name" value="GK/Ca_channel_bsu"/>
</dbReference>
<gene>
    <name evidence="6 8" type="primary">phnN</name>
    <name evidence="8" type="ORF">EGJ44_15830</name>
</gene>
<evidence type="ECO:0000256" key="1">
    <source>
        <dbReference type="ARBA" id="ARBA00000373"/>
    </source>
</evidence>
<feature type="domain" description="Guanylate kinase/L-type calcium channel beta subunit" evidence="7">
    <location>
        <begin position="2"/>
        <end position="180"/>
    </location>
</feature>
<dbReference type="AlphaFoldDB" id="A0A3R8Y1U5"/>
<comment type="catalytic activity">
    <reaction evidence="1 6">
        <text>alpha-D-ribose 1,5-bisphosphate + ATP = 5-phospho-alpha-D-ribose 1-diphosphate + ADP</text>
        <dbReference type="Rhea" id="RHEA:20109"/>
        <dbReference type="ChEBI" id="CHEBI:30616"/>
        <dbReference type="ChEBI" id="CHEBI:58017"/>
        <dbReference type="ChEBI" id="CHEBI:68688"/>
        <dbReference type="ChEBI" id="CHEBI:456216"/>
        <dbReference type="EC" id="2.7.4.23"/>
    </reaction>
</comment>
<dbReference type="SUPFAM" id="SSF52540">
    <property type="entry name" value="P-loop containing nucleoside triphosphate hydrolases"/>
    <property type="match status" value="1"/>
</dbReference>
<accession>A0A3R8Y1U5</accession>
<evidence type="ECO:0000313" key="9">
    <source>
        <dbReference type="Proteomes" id="UP000272833"/>
    </source>
</evidence>
<comment type="similarity">
    <text evidence="6">Belongs to the ribose 1,5-bisphosphokinase family.</text>
</comment>
<dbReference type="InterPro" id="IPR027417">
    <property type="entry name" value="P-loop_NTPase"/>
</dbReference>
<organism evidence="8 9">
    <name type="scientific">Ectopseudomonas oleovorans</name>
    <name type="common">Pseudomonas oleovorans</name>
    <dbReference type="NCBI Taxonomy" id="301"/>
    <lineage>
        <taxon>Bacteria</taxon>
        <taxon>Pseudomonadati</taxon>
        <taxon>Pseudomonadota</taxon>
        <taxon>Gammaproteobacteria</taxon>
        <taxon>Pseudomonadales</taxon>
        <taxon>Pseudomonadaceae</taxon>
        <taxon>Ectopseudomonas</taxon>
    </lineage>
</organism>
<dbReference type="GO" id="GO:0006015">
    <property type="term" value="P:5-phosphoribose 1-diphosphate biosynthetic process"/>
    <property type="evidence" value="ECO:0007669"/>
    <property type="project" value="UniProtKB-UniRule"/>
</dbReference>
<reference evidence="8 9" key="1">
    <citation type="submission" date="2018-10" db="EMBL/GenBank/DDBJ databases">
        <title>Transmission dynamics of multidrug resistant bacteria on intensive care unit surfaces.</title>
        <authorList>
            <person name="D'Souza A.W."/>
            <person name="Potter R.F."/>
            <person name="Wallace M."/>
            <person name="Shupe A."/>
            <person name="Patel S."/>
            <person name="Sun S."/>
            <person name="Gul D."/>
            <person name="Kwon J.H."/>
            <person name="Andleeb S."/>
            <person name="Burnham C.-A.D."/>
            <person name="Dantas G."/>
        </authorList>
    </citation>
    <scope>NUCLEOTIDE SEQUENCE [LARGE SCALE GENOMIC DNA]</scope>
    <source>
        <strain evidence="8 9">PO_271</strain>
    </source>
</reference>
<dbReference type="EC" id="2.7.4.23" evidence="6"/>
<dbReference type="UniPathway" id="UPA00087">
    <property type="reaction ID" value="UER00175"/>
</dbReference>
<name>A0A3R8Y1U5_ECTOL</name>
<dbReference type="NCBIfam" id="TIGR02322">
    <property type="entry name" value="phosphon_PhnN"/>
    <property type="match status" value="1"/>
</dbReference>
<comment type="function">
    <text evidence="6">Catalyzes the phosphorylation of ribose 1,5-bisphosphate to 5-phospho-D-ribosyl alpha-1-diphosphate (PRPP).</text>
</comment>
<evidence type="ECO:0000256" key="5">
    <source>
        <dbReference type="ARBA" id="ARBA00022840"/>
    </source>
</evidence>
<evidence type="ECO:0000256" key="3">
    <source>
        <dbReference type="ARBA" id="ARBA00022679"/>
    </source>
</evidence>
<dbReference type="HAMAP" id="MF_00836">
    <property type="entry name" value="PhnN"/>
    <property type="match status" value="1"/>
</dbReference>
<keyword evidence="3 6" id="KW-0808">Transferase</keyword>
<dbReference type="PANTHER" id="PTHR23117:SF8">
    <property type="entry name" value="RIBOSE 1,5-BISPHOSPHATE PHOSPHOKINASE PHNN"/>
    <property type="match status" value="1"/>
</dbReference>
<dbReference type="Proteomes" id="UP000272833">
    <property type="component" value="Unassembled WGS sequence"/>
</dbReference>
<dbReference type="Pfam" id="PF13238">
    <property type="entry name" value="AAA_18"/>
    <property type="match status" value="1"/>
</dbReference>
<dbReference type="GO" id="GO:0019634">
    <property type="term" value="P:organic phosphonate metabolic process"/>
    <property type="evidence" value="ECO:0007669"/>
    <property type="project" value="UniProtKB-UniRule"/>
</dbReference>
<dbReference type="GO" id="GO:0005829">
    <property type="term" value="C:cytosol"/>
    <property type="evidence" value="ECO:0007669"/>
    <property type="project" value="TreeGrafter"/>
</dbReference>
<comment type="pathway">
    <text evidence="2 6">Metabolic intermediate biosynthesis; 5-phospho-alpha-D-ribose 1-diphosphate biosynthesis; 5-phospho-alpha-D-ribose 1-diphosphate from D-ribose 5-phosphate (route II): step 3/3.</text>
</comment>
<dbReference type="InterPro" id="IPR012699">
    <property type="entry name" value="PhnN"/>
</dbReference>
<protein>
    <recommendedName>
        <fullName evidence="6">Ribose 1,5-bisphosphate phosphokinase PhnN</fullName>
        <ecNumber evidence="6">2.7.4.23</ecNumber>
    </recommendedName>
    <alternativeName>
        <fullName evidence="6">Ribose 1,5-bisphosphokinase</fullName>
    </alternativeName>
</protein>
<dbReference type="NCBIfam" id="NF007485">
    <property type="entry name" value="PRK10078.1"/>
    <property type="match status" value="1"/>
</dbReference>
<dbReference type="GO" id="GO:0033863">
    <property type="term" value="F:ribose 1,5-bisphosphate phosphokinase activity"/>
    <property type="evidence" value="ECO:0007669"/>
    <property type="project" value="UniProtKB-UniRule"/>
</dbReference>
<evidence type="ECO:0000256" key="2">
    <source>
        <dbReference type="ARBA" id="ARBA00005069"/>
    </source>
</evidence>